<proteinExistence type="predicted"/>
<comment type="catalytic activity">
    <reaction evidence="19">
        <text>(2E)-decenoyl-CoA + NADPH + H(+) = decanoyl-CoA + NADP(+)</text>
        <dbReference type="Rhea" id="RHEA:44960"/>
        <dbReference type="ChEBI" id="CHEBI:15378"/>
        <dbReference type="ChEBI" id="CHEBI:57783"/>
        <dbReference type="ChEBI" id="CHEBI:58349"/>
        <dbReference type="ChEBI" id="CHEBI:61406"/>
        <dbReference type="ChEBI" id="CHEBI:61430"/>
    </reaction>
    <physiologicalReaction direction="left-to-right" evidence="19">
        <dbReference type="Rhea" id="RHEA:44961"/>
    </physiologicalReaction>
</comment>
<keyword evidence="7" id="KW-0560">Oxidoreductase</keyword>
<evidence type="ECO:0000313" key="22">
    <source>
        <dbReference type="EMBL" id="GHC89747.1"/>
    </source>
</evidence>
<evidence type="ECO:0000256" key="6">
    <source>
        <dbReference type="ARBA" id="ARBA00022857"/>
    </source>
</evidence>
<evidence type="ECO:0000256" key="16">
    <source>
        <dbReference type="ARBA" id="ARBA00048686"/>
    </source>
</evidence>
<comment type="subunit">
    <text evidence="12">Interacts with PEX5, probably required to target it into peroxisomes.</text>
</comment>
<evidence type="ECO:0000256" key="1">
    <source>
        <dbReference type="ARBA" id="ARBA00004275"/>
    </source>
</evidence>
<evidence type="ECO:0000256" key="15">
    <source>
        <dbReference type="ARBA" id="ARBA00047570"/>
    </source>
</evidence>
<reference evidence="22" key="1">
    <citation type="journal article" date="2014" name="Int. J. Syst. Evol. Microbiol.">
        <title>Complete genome sequence of Corynebacterium casei LMG S-19264T (=DSM 44701T), isolated from a smear-ripened cheese.</title>
        <authorList>
            <consortium name="US DOE Joint Genome Institute (JGI-PGF)"/>
            <person name="Walter F."/>
            <person name="Albersmeier A."/>
            <person name="Kalinowski J."/>
            <person name="Ruckert C."/>
        </authorList>
    </citation>
    <scope>NUCLEOTIDE SEQUENCE</scope>
    <source>
        <strain evidence="22">JCM 4637</strain>
    </source>
</reference>
<comment type="catalytic activity">
    <reaction evidence="17">
        <text>(2E)-hexenoyl-CoA + NADPH + H(+) = hexanoyl-CoA + NADP(+)</text>
        <dbReference type="Rhea" id="RHEA:44956"/>
        <dbReference type="ChEBI" id="CHEBI:15378"/>
        <dbReference type="ChEBI" id="CHEBI:57783"/>
        <dbReference type="ChEBI" id="CHEBI:58349"/>
        <dbReference type="ChEBI" id="CHEBI:62077"/>
        <dbReference type="ChEBI" id="CHEBI:62620"/>
    </reaction>
    <physiologicalReaction direction="left-to-right" evidence="17">
        <dbReference type="Rhea" id="RHEA:44957"/>
    </physiologicalReaction>
</comment>
<evidence type="ECO:0000256" key="19">
    <source>
        <dbReference type="ARBA" id="ARBA00049386"/>
    </source>
</evidence>
<keyword evidence="6" id="KW-0521">NADP</keyword>
<dbReference type="SUPFAM" id="SSF51735">
    <property type="entry name" value="NAD(P)-binding Rossmann-fold domains"/>
    <property type="match status" value="1"/>
</dbReference>
<gene>
    <name evidence="22" type="ORF">GCM10010334_23180</name>
</gene>
<feature type="region of interest" description="Disordered" evidence="21">
    <location>
        <begin position="1"/>
        <end position="34"/>
    </location>
</feature>
<dbReference type="PRINTS" id="PR00081">
    <property type="entry name" value="GDHRDH"/>
</dbReference>
<evidence type="ECO:0000256" key="2">
    <source>
        <dbReference type="ARBA" id="ARBA00005189"/>
    </source>
</evidence>
<comment type="catalytic activity">
    <reaction evidence="16">
        <text>(2E)-tetradecenoyl-CoA + NADPH + H(+) = tetradecanoyl-CoA + NADP(+)</text>
        <dbReference type="Rhea" id="RHEA:44968"/>
        <dbReference type="ChEBI" id="CHEBI:15378"/>
        <dbReference type="ChEBI" id="CHEBI:57385"/>
        <dbReference type="ChEBI" id="CHEBI:57783"/>
        <dbReference type="ChEBI" id="CHEBI:58349"/>
        <dbReference type="ChEBI" id="CHEBI:61405"/>
    </reaction>
    <physiologicalReaction direction="left-to-right" evidence="16">
        <dbReference type="Rhea" id="RHEA:44969"/>
    </physiologicalReaction>
</comment>
<keyword evidence="8" id="KW-0443">Lipid metabolism</keyword>
<evidence type="ECO:0000256" key="17">
    <source>
        <dbReference type="ARBA" id="ARBA00049108"/>
    </source>
</evidence>
<evidence type="ECO:0000256" key="18">
    <source>
        <dbReference type="ARBA" id="ARBA00049251"/>
    </source>
</evidence>
<evidence type="ECO:0000256" key="3">
    <source>
        <dbReference type="ARBA" id="ARBA00022516"/>
    </source>
</evidence>
<keyword evidence="5" id="KW-0276">Fatty acid metabolism</keyword>
<sequence length="304" mass="31447">MRSHAAMSEPSDPAAPAAPGLPAPPDAGGSALPPATYEGRTVLVTGGGTGLGKAIAAEFARLGADLLLVSRGEDHLAGAQAELGKLGTVVRTAVCDIRDPTRIAEVYAAHGTPDVLVNSAAANFPAPAEDLSPNAWRAVVDITLTGTWFMTREFGRRHLAAGTPGSVICVGASYAWTGGPGFAHSSAAKAGVKNLVETLAVEWGPYGIQINGLVPGLMPHEDMTADIRANLSDPASLDRRQPALRVGAPRELGWAATFLASPYARYITGHTLVVDGANWQRRGVVSPPVVPVREQLGRGPYGTS</sequence>
<evidence type="ECO:0000256" key="9">
    <source>
        <dbReference type="ARBA" id="ARBA00023140"/>
    </source>
</evidence>
<dbReference type="InterPro" id="IPR002347">
    <property type="entry name" value="SDR_fam"/>
</dbReference>
<dbReference type="InterPro" id="IPR052388">
    <property type="entry name" value="Peroxisomal_t2-enoyl-CoA_red"/>
</dbReference>
<dbReference type="Proteomes" id="UP000638353">
    <property type="component" value="Unassembled WGS sequence"/>
</dbReference>
<protein>
    <recommendedName>
        <fullName evidence="14">Peroxisomal trans-2-enoyl-CoA reductase</fullName>
        <ecNumber evidence="13">1.3.1.38</ecNumber>
    </recommendedName>
</protein>
<dbReference type="InterPro" id="IPR036291">
    <property type="entry name" value="NAD(P)-bd_dom_sf"/>
</dbReference>
<organism evidence="22 23">
    <name type="scientific">Streptomyces finlayi</name>
    <dbReference type="NCBI Taxonomy" id="67296"/>
    <lineage>
        <taxon>Bacteria</taxon>
        <taxon>Bacillati</taxon>
        <taxon>Actinomycetota</taxon>
        <taxon>Actinomycetes</taxon>
        <taxon>Kitasatosporales</taxon>
        <taxon>Streptomycetaceae</taxon>
        <taxon>Streptomyces</taxon>
    </lineage>
</organism>
<evidence type="ECO:0000256" key="14">
    <source>
        <dbReference type="ARBA" id="ARBA00041063"/>
    </source>
</evidence>
<comment type="catalytic activity">
    <reaction evidence="20">
        <text>(2E)-octenoyl-CoA + NADPH + H(+) = octanoyl-CoA + NADP(+)</text>
        <dbReference type="Rhea" id="RHEA:44952"/>
        <dbReference type="ChEBI" id="CHEBI:15378"/>
        <dbReference type="ChEBI" id="CHEBI:57386"/>
        <dbReference type="ChEBI" id="CHEBI:57783"/>
        <dbReference type="ChEBI" id="CHEBI:58349"/>
        <dbReference type="ChEBI" id="CHEBI:62242"/>
    </reaction>
    <physiologicalReaction direction="left-to-right" evidence="20">
        <dbReference type="Rhea" id="RHEA:44953"/>
    </physiologicalReaction>
</comment>
<evidence type="ECO:0000256" key="21">
    <source>
        <dbReference type="SAM" id="MobiDB-lite"/>
    </source>
</evidence>
<dbReference type="Pfam" id="PF13561">
    <property type="entry name" value="adh_short_C2"/>
    <property type="match status" value="1"/>
</dbReference>
<evidence type="ECO:0000256" key="12">
    <source>
        <dbReference type="ARBA" id="ARBA00038622"/>
    </source>
</evidence>
<dbReference type="GO" id="GO:0006633">
    <property type="term" value="P:fatty acid biosynthetic process"/>
    <property type="evidence" value="ECO:0007669"/>
    <property type="project" value="UniProtKB-KW"/>
</dbReference>
<evidence type="ECO:0000256" key="8">
    <source>
        <dbReference type="ARBA" id="ARBA00023098"/>
    </source>
</evidence>
<keyword evidence="10" id="KW-0275">Fatty acid biosynthesis</keyword>
<evidence type="ECO:0000313" key="23">
    <source>
        <dbReference type="Proteomes" id="UP000638353"/>
    </source>
</evidence>
<keyword evidence="3" id="KW-0444">Lipid biosynthesis</keyword>
<evidence type="ECO:0000256" key="4">
    <source>
        <dbReference type="ARBA" id="ARBA00022553"/>
    </source>
</evidence>
<reference evidence="22" key="2">
    <citation type="submission" date="2020-09" db="EMBL/GenBank/DDBJ databases">
        <authorList>
            <person name="Sun Q."/>
            <person name="Ohkuma M."/>
        </authorList>
    </citation>
    <scope>NUCLEOTIDE SEQUENCE</scope>
    <source>
        <strain evidence="22">JCM 4637</strain>
    </source>
</reference>
<accession>A0A918WWC5</accession>
<dbReference type="GO" id="GO:0019166">
    <property type="term" value="F:trans-2-enoyl-CoA reductase (NADPH) activity"/>
    <property type="evidence" value="ECO:0007669"/>
    <property type="project" value="UniProtKB-EC"/>
</dbReference>
<dbReference type="EMBL" id="BMVC01000004">
    <property type="protein sequence ID" value="GHC89747.1"/>
    <property type="molecule type" value="Genomic_DNA"/>
</dbReference>
<comment type="catalytic activity">
    <reaction evidence="18">
        <text>a (2E)-enoyl-CoA + NADPH + H(+) = a 2,3-saturated acyl-CoA + NADP(+)</text>
        <dbReference type="Rhea" id="RHEA:33763"/>
        <dbReference type="ChEBI" id="CHEBI:15378"/>
        <dbReference type="ChEBI" id="CHEBI:57783"/>
        <dbReference type="ChEBI" id="CHEBI:58349"/>
        <dbReference type="ChEBI" id="CHEBI:58856"/>
        <dbReference type="ChEBI" id="CHEBI:65111"/>
        <dbReference type="EC" id="1.3.1.38"/>
    </reaction>
    <physiologicalReaction direction="left-to-right" evidence="18">
        <dbReference type="Rhea" id="RHEA:33764"/>
    </physiologicalReaction>
</comment>
<evidence type="ECO:0000256" key="7">
    <source>
        <dbReference type="ARBA" id="ARBA00023002"/>
    </source>
</evidence>
<comment type="subcellular location">
    <subcellularLocation>
        <location evidence="1">Peroxisome</location>
    </subcellularLocation>
</comment>
<dbReference type="AlphaFoldDB" id="A0A918WWC5"/>
<keyword evidence="9" id="KW-0576">Peroxisome</keyword>
<name>A0A918WWC5_9ACTN</name>
<dbReference type="PANTHER" id="PTHR24317">
    <property type="entry name" value="PEROXISOMAL TRANS-2-ENOYL-COA REDUCTASE"/>
    <property type="match status" value="1"/>
</dbReference>
<comment type="pathway">
    <text evidence="2">Lipid metabolism.</text>
</comment>
<comment type="function">
    <text evidence="11">Participates in chain elongation of fatty acids. Catalyzes the reduction of trans-2-enoyl-CoAs of varying chain lengths from 6:1 to 16:1, having maximum activity with 10:1 CoA. Has no 2,4-dienoyl-CoA reductase activity.</text>
</comment>
<evidence type="ECO:0000256" key="13">
    <source>
        <dbReference type="ARBA" id="ARBA00038849"/>
    </source>
</evidence>
<evidence type="ECO:0000256" key="5">
    <source>
        <dbReference type="ARBA" id="ARBA00022832"/>
    </source>
</evidence>
<evidence type="ECO:0000256" key="11">
    <source>
        <dbReference type="ARBA" id="ARBA00037124"/>
    </source>
</evidence>
<dbReference type="EC" id="1.3.1.38" evidence="13"/>
<comment type="catalytic activity">
    <reaction evidence="15">
        <text>(2E)-dodecenoyl-CoA + NADPH + H(+) = dodecanoyl-CoA + NADP(+)</text>
        <dbReference type="Rhea" id="RHEA:44964"/>
        <dbReference type="ChEBI" id="CHEBI:15378"/>
        <dbReference type="ChEBI" id="CHEBI:57330"/>
        <dbReference type="ChEBI" id="CHEBI:57375"/>
        <dbReference type="ChEBI" id="CHEBI:57783"/>
        <dbReference type="ChEBI" id="CHEBI:58349"/>
    </reaction>
    <physiologicalReaction direction="left-to-right" evidence="15">
        <dbReference type="Rhea" id="RHEA:44965"/>
    </physiologicalReaction>
</comment>
<evidence type="ECO:0000256" key="10">
    <source>
        <dbReference type="ARBA" id="ARBA00023160"/>
    </source>
</evidence>
<dbReference type="Gene3D" id="3.40.50.720">
    <property type="entry name" value="NAD(P)-binding Rossmann-like Domain"/>
    <property type="match status" value="1"/>
</dbReference>
<evidence type="ECO:0000256" key="20">
    <source>
        <dbReference type="ARBA" id="ARBA00049559"/>
    </source>
</evidence>
<dbReference type="PANTHER" id="PTHR24317:SF7">
    <property type="entry name" value="PEROXISOMAL TRANS-2-ENOYL-COA REDUCTASE"/>
    <property type="match status" value="1"/>
</dbReference>
<keyword evidence="4" id="KW-0597">Phosphoprotein</keyword>
<comment type="caution">
    <text evidence="22">The sequence shown here is derived from an EMBL/GenBank/DDBJ whole genome shotgun (WGS) entry which is preliminary data.</text>
</comment>